<name>A0A0V1GDV8_9BILA</name>
<comment type="caution">
    <text evidence="2">The sequence shown here is derived from an EMBL/GenBank/DDBJ whole genome shotgun (WGS) entry which is preliminary data.</text>
</comment>
<dbReference type="AlphaFoldDB" id="A0A0V1GDV8"/>
<feature type="non-terminal residue" evidence="2">
    <location>
        <position position="1"/>
    </location>
</feature>
<evidence type="ECO:0000256" key="1">
    <source>
        <dbReference type="SAM" id="MobiDB-lite"/>
    </source>
</evidence>
<evidence type="ECO:0000313" key="3">
    <source>
        <dbReference type="Proteomes" id="UP000055024"/>
    </source>
</evidence>
<keyword evidence="3" id="KW-1185">Reference proteome</keyword>
<reference evidence="2 3" key="1">
    <citation type="submission" date="2015-01" db="EMBL/GenBank/DDBJ databases">
        <title>Evolution of Trichinella species and genotypes.</title>
        <authorList>
            <person name="Korhonen P.K."/>
            <person name="Edoardo P."/>
            <person name="Giuseppe L.R."/>
            <person name="Gasser R.B."/>
        </authorList>
    </citation>
    <scope>NUCLEOTIDE SEQUENCE [LARGE SCALE GENOMIC DNA]</scope>
    <source>
        <strain evidence="2">ISS1029</strain>
    </source>
</reference>
<feature type="compositionally biased region" description="Low complexity" evidence="1">
    <location>
        <begin position="96"/>
        <end position="123"/>
    </location>
</feature>
<feature type="region of interest" description="Disordered" evidence="1">
    <location>
        <begin position="70"/>
        <end position="123"/>
    </location>
</feature>
<dbReference type="EMBL" id="JYDP01002992">
    <property type="protein sequence ID" value="KRY96274.1"/>
    <property type="molecule type" value="Genomic_DNA"/>
</dbReference>
<evidence type="ECO:0000313" key="2">
    <source>
        <dbReference type="EMBL" id="KRY96274.1"/>
    </source>
</evidence>
<proteinExistence type="predicted"/>
<protein>
    <submittedName>
        <fullName evidence="2">Uncharacterized protein</fullName>
    </submittedName>
</protein>
<sequence length="123" mass="13942">LRSSDTREKQLSATIEQLERDNERLAGYMRTIKATVDDQSCWKKRCLDFQRKYDLAKLKIETPQQVINNNEKSDKSIIINNNHNNNGLLQKENGKSNNDPSDNNTNNIAASNNTTTAATAMDN</sequence>
<organism evidence="2 3">
    <name type="scientific">Trichinella zimbabwensis</name>
    <dbReference type="NCBI Taxonomy" id="268475"/>
    <lineage>
        <taxon>Eukaryota</taxon>
        <taxon>Metazoa</taxon>
        <taxon>Ecdysozoa</taxon>
        <taxon>Nematoda</taxon>
        <taxon>Enoplea</taxon>
        <taxon>Dorylaimia</taxon>
        <taxon>Trichinellida</taxon>
        <taxon>Trichinellidae</taxon>
        <taxon>Trichinella</taxon>
    </lineage>
</organism>
<gene>
    <name evidence="2" type="ORF">T11_1086</name>
</gene>
<accession>A0A0V1GDV8</accession>
<feature type="compositionally biased region" description="Low complexity" evidence="1">
    <location>
        <begin position="76"/>
        <end position="86"/>
    </location>
</feature>
<feature type="non-terminal residue" evidence="2">
    <location>
        <position position="123"/>
    </location>
</feature>
<dbReference type="Proteomes" id="UP000055024">
    <property type="component" value="Unassembled WGS sequence"/>
</dbReference>